<feature type="domain" description="TraG N-terminal Proteobacteria" evidence="3">
    <location>
        <begin position="3"/>
        <end position="466"/>
    </location>
</feature>
<name>A0A108E804_9BURK</name>
<dbReference type="RefSeq" id="WP_060348481.1">
    <property type="nucleotide sequence ID" value="NZ_LPLZ01000074.1"/>
</dbReference>
<evidence type="ECO:0000256" key="2">
    <source>
        <dbReference type="SAM" id="Phobius"/>
    </source>
</evidence>
<sequence length="1012" mass="104020">MWTIYTMWNGQNVTLMLQAVAATFSDTSFTGLLRAGSIIAFMAVLLAVATRGRMDGLWQWIFGFFIMVTLGVTVKTNVNVVDYRFNYAQQVQDVPFVLAIGYGEISHFGYWITQKYETNFTPPGSVTFENYGMVFGAQMAATLTSLKASDPIVNDNIISITQTCLAPEFIQNPLSIKTVVQSTNLAADVPQILNPGRLADVTDENGFTDVMPCDQAWQTAMQQYDSSSASLYSFAVAKMFPGQTTIGRLQNNPSVVSSLASNIPTVADQMLINSSQSTASLIKQAALANAIRSAGSKLQSNVAQINEQLAGAMASSASDNTYAVMSQLAANVLPALHNVIELIVIGLFPLVMVMAFIAGPMILGVIRMWLTAAGWIQFWGPLYALVNGIMSSQSNIPSIVSAINGNGNPGMSMQNMGTVFGQAMSEQQLASMICLSVPLLSYAIVRGGEMVMTSLASGVISPAQSAASRAGDEVGHGNMQMGQVSWGNVNTNNTNSNQMRTSASVDTGTTSLKGGDAMQYTIGNPGAGMSFGAGGGGGGMSWGGGGSQVLGVNASALSDNGGPLSGKISGAVSEQLSQDAGMSWQKADQAAARQASSVMKAWGNSQSSGWSTGTTYGGNDSWSTGSDASDQTSFGNTMASAEKFAKSANMSTQDFLRMAMGVKAGISTPGKGILPVSAGASASAEGGQVHTTTAQESAAREFSNSNDFKTIQGFIERAGHTSTGTTGTTGGVTASGSVMSELRNAYTASKDLGESVQKAQQYSEAARSVQQGGAGFETNILNALRHEPGGLARLESDIKKANMGDASGAADVAQYAAEYLKSGRGQAILDAVGAGGVPSRVASGAAIRGGVESAVSGAPSVGGGAGARPAFAAPASGPQPAMAPDARHVGGGGMTPGQLPNAEAMPQLAAARAASTDRALDSMSRRLEIQGGVEDGQANLSAGKQAAHQAAGNVRTHVKNADVFTPVTQDATPGAGRPDAGKLQYPKGVSGGGGGEASNDGGKNSDYPKGMH</sequence>
<dbReference type="Proteomes" id="UP000068016">
    <property type="component" value="Unassembled WGS sequence"/>
</dbReference>
<keyword evidence="2" id="KW-0472">Membrane</keyword>
<feature type="transmembrane region" description="Helical" evidence="2">
    <location>
        <begin position="335"/>
        <end position="357"/>
    </location>
</feature>
<proteinExistence type="predicted"/>
<feature type="region of interest" description="Disordered" evidence="1">
    <location>
        <begin position="966"/>
        <end position="1012"/>
    </location>
</feature>
<gene>
    <name evidence="4" type="ORF">WT83_27315</name>
</gene>
<accession>A0A108E804</accession>
<dbReference type="EMBL" id="LPLZ01000074">
    <property type="protein sequence ID" value="KWN06396.1"/>
    <property type="molecule type" value="Genomic_DNA"/>
</dbReference>
<keyword evidence="2" id="KW-0812">Transmembrane</keyword>
<protein>
    <recommendedName>
        <fullName evidence="3">TraG N-terminal Proteobacteria domain-containing protein</fullName>
    </recommendedName>
</protein>
<evidence type="ECO:0000313" key="5">
    <source>
        <dbReference type="Proteomes" id="UP000068016"/>
    </source>
</evidence>
<reference evidence="4 5" key="1">
    <citation type="submission" date="2015-11" db="EMBL/GenBank/DDBJ databases">
        <title>Expanding the genomic diversity of Burkholderia species for the development of highly accurate diagnostics.</title>
        <authorList>
            <person name="Sahl J."/>
            <person name="Keim P."/>
            <person name="Wagner D."/>
        </authorList>
    </citation>
    <scope>NUCLEOTIDE SEQUENCE [LARGE SCALE GENOMIC DNA]</scope>
    <source>
        <strain evidence="4 5">MSMB793WGS</strain>
    </source>
</reference>
<evidence type="ECO:0000313" key="4">
    <source>
        <dbReference type="EMBL" id="KWN06396.1"/>
    </source>
</evidence>
<feature type="compositionally biased region" description="Low complexity" evidence="1">
    <location>
        <begin position="678"/>
        <end position="687"/>
    </location>
</feature>
<feature type="region of interest" description="Disordered" evidence="1">
    <location>
        <begin position="871"/>
        <end position="901"/>
    </location>
</feature>
<organism evidence="4 5">
    <name type="scientific">Burkholderia territorii</name>
    <dbReference type="NCBI Taxonomy" id="1503055"/>
    <lineage>
        <taxon>Bacteria</taxon>
        <taxon>Pseudomonadati</taxon>
        <taxon>Pseudomonadota</taxon>
        <taxon>Betaproteobacteria</taxon>
        <taxon>Burkholderiales</taxon>
        <taxon>Burkholderiaceae</taxon>
        <taxon>Burkholderia</taxon>
        <taxon>Burkholderia cepacia complex</taxon>
    </lineage>
</organism>
<dbReference type="InterPro" id="IPR012931">
    <property type="entry name" value="TraG_N_Proteobacteria"/>
</dbReference>
<evidence type="ECO:0000259" key="3">
    <source>
        <dbReference type="Pfam" id="PF07916"/>
    </source>
</evidence>
<feature type="compositionally biased region" description="Polar residues" evidence="1">
    <location>
        <begin position="689"/>
        <end position="705"/>
    </location>
</feature>
<evidence type="ECO:0000256" key="1">
    <source>
        <dbReference type="SAM" id="MobiDB-lite"/>
    </source>
</evidence>
<dbReference type="Pfam" id="PF07916">
    <property type="entry name" value="TraG_N"/>
    <property type="match status" value="1"/>
</dbReference>
<feature type="transmembrane region" description="Helical" evidence="2">
    <location>
        <begin position="57"/>
        <end position="74"/>
    </location>
</feature>
<comment type="caution">
    <text evidence="4">The sequence shown here is derived from an EMBL/GenBank/DDBJ whole genome shotgun (WGS) entry which is preliminary data.</text>
</comment>
<dbReference type="AlphaFoldDB" id="A0A108E804"/>
<feature type="transmembrane region" description="Helical" evidence="2">
    <location>
        <begin position="32"/>
        <end position="50"/>
    </location>
</feature>
<feature type="region of interest" description="Disordered" evidence="1">
    <location>
        <begin position="678"/>
        <end position="705"/>
    </location>
</feature>
<keyword evidence="2" id="KW-1133">Transmembrane helix</keyword>